<gene>
    <name evidence="2" type="ORF">O0R41_01450</name>
</gene>
<protein>
    <submittedName>
        <fullName evidence="2">Spermidine synthase</fullName>
    </submittedName>
</protein>
<keyword evidence="1" id="KW-0620">Polyamine biosynthesis</keyword>
<dbReference type="SUPFAM" id="SSF53335">
    <property type="entry name" value="S-adenosyl-L-methionine-dependent methyltransferases"/>
    <property type="match status" value="1"/>
</dbReference>
<sequence>MTPREYLGSAAVPGGQELKLYRRGGDYMIVLDRNELMSSRMSGSEKQLALMTIDRLRGRKAPHLLIGGYGMGFTLRAALGALAPDAALTVAELVPEIIAWARGPMTDLAAGCLDDPRVRLVIDDVVDVIAAGRGSYDAILLDVDNGPDGLTAAANDRLYDRKGLDAARAALKPGGILAVWSAGSDDAFTRRLRSAGFSVEEVAVRARDNGKGPRHVIWFAQKG</sequence>
<evidence type="ECO:0000256" key="1">
    <source>
        <dbReference type="ARBA" id="ARBA00023115"/>
    </source>
</evidence>
<dbReference type="Proteomes" id="UP001185984">
    <property type="component" value="Unassembled WGS sequence"/>
</dbReference>
<evidence type="ECO:0000313" key="2">
    <source>
        <dbReference type="EMBL" id="MDV5822270.1"/>
    </source>
</evidence>
<reference evidence="3" key="1">
    <citation type="journal article" date="2022" name="J Environ Chem Eng">
        <title>Biodegradation of petroleum oil using a constructed nonpathogenic and heavy metal-tolerant bacterial consortium isolated from marine sponges.</title>
        <authorList>
            <person name="Dechsakulwatana C."/>
            <person name="Rungsihiranrut A."/>
            <person name="Muangchinda C."/>
            <person name="Ningthoujam R."/>
            <person name="Klankeo P."/>
            <person name="Pinyakong O."/>
        </authorList>
    </citation>
    <scope>NUCLEOTIDE SEQUENCE [LARGE SCALE GENOMIC DNA]</scope>
    <source>
        <strain evidence="3">MO2-4</strain>
    </source>
</reference>
<dbReference type="PANTHER" id="PTHR43317">
    <property type="entry name" value="THERMOSPERMINE SYNTHASE ACAULIS5"/>
    <property type="match status" value="1"/>
</dbReference>
<dbReference type="Pfam" id="PF01564">
    <property type="entry name" value="Spermine_synth"/>
    <property type="match status" value="1"/>
</dbReference>
<dbReference type="InterPro" id="IPR029063">
    <property type="entry name" value="SAM-dependent_MTases_sf"/>
</dbReference>
<dbReference type="RefSeq" id="WP_317515492.1">
    <property type="nucleotide sequence ID" value="NZ_JAPTHD010000001.1"/>
</dbReference>
<evidence type="ECO:0000313" key="3">
    <source>
        <dbReference type="Proteomes" id="UP001185984"/>
    </source>
</evidence>
<keyword evidence="3" id="KW-1185">Reference proteome</keyword>
<comment type="caution">
    <text evidence="2">The sequence shown here is derived from an EMBL/GenBank/DDBJ whole genome shotgun (WGS) entry which is preliminary data.</text>
</comment>
<proteinExistence type="predicted"/>
<dbReference type="PANTHER" id="PTHR43317:SF3">
    <property type="entry name" value="BLR2883 PROTEIN"/>
    <property type="match status" value="1"/>
</dbReference>
<accession>A0ABU3ZRX0</accession>
<dbReference type="Gene3D" id="3.40.50.150">
    <property type="entry name" value="Vaccinia Virus protein VP39"/>
    <property type="match status" value="1"/>
</dbReference>
<name>A0ABU3ZRX0_9SPHN</name>
<dbReference type="EMBL" id="JAPTHD010000001">
    <property type="protein sequence ID" value="MDV5822270.1"/>
    <property type="molecule type" value="Genomic_DNA"/>
</dbReference>
<organism evidence="2 3">
    <name type="scientific">Sphingobium naphthae</name>
    <dbReference type="NCBI Taxonomy" id="1886786"/>
    <lineage>
        <taxon>Bacteria</taxon>
        <taxon>Pseudomonadati</taxon>
        <taxon>Pseudomonadota</taxon>
        <taxon>Alphaproteobacteria</taxon>
        <taxon>Sphingomonadales</taxon>
        <taxon>Sphingomonadaceae</taxon>
        <taxon>Sphingobium</taxon>
    </lineage>
</organism>